<accession>A0AAV2D7J8</accession>
<dbReference type="PANTHER" id="PTHR31286:SF99">
    <property type="entry name" value="DUF4283 DOMAIN-CONTAINING PROTEIN"/>
    <property type="match status" value="1"/>
</dbReference>
<dbReference type="InterPro" id="IPR025558">
    <property type="entry name" value="DUF4283"/>
</dbReference>
<dbReference type="Proteomes" id="UP001497516">
    <property type="component" value="Chromosome 2"/>
</dbReference>
<keyword evidence="3" id="KW-1185">Reference proteome</keyword>
<organism evidence="2 3">
    <name type="scientific">Linum trigynum</name>
    <dbReference type="NCBI Taxonomy" id="586398"/>
    <lineage>
        <taxon>Eukaryota</taxon>
        <taxon>Viridiplantae</taxon>
        <taxon>Streptophyta</taxon>
        <taxon>Embryophyta</taxon>
        <taxon>Tracheophyta</taxon>
        <taxon>Spermatophyta</taxon>
        <taxon>Magnoliopsida</taxon>
        <taxon>eudicotyledons</taxon>
        <taxon>Gunneridae</taxon>
        <taxon>Pentapetalae</taxon>
        <taxon>rosids</taxon>
        <taxon>fabids</taxon>
        <taxon>Malpighiales</taxon>
        <taxon>Linaceae</taxon>
        <taxon>Linum</taxon>
    </lineage>
</organism>
<protein>
    <recommendedName>
        <fullName evidence="1">DUF4283 domain-containing protein</fullName>
    </recommendedName>
</protein>
<evidence type="ECO:0000313" key="3">
    <source>
        <dbReference type="Proteomes" id="UP001497516"/>
    </source>
</evidence>
<dbReference type="EMBL" id="OZ034815">
    <property type="protein sequence ID" value="CAL1369383.1"/>
    <property type="molecule type" value="Genomic_DNA"/>
</dbReference>
<evidence type="ECO:0000313" key="2">
    <source>
        <dbReference type="EMBL" id="CAL1369383.1"/>
    </source>
</evidence>
<dbReference type="InterPro" id="IPR040256">
    <property type="entry name" value="At4g02000-like"/>
</dbReference>
<dbReference type="AlphaFoldDB" id="A0AAV2D7J8"/>
<name>A0AAV2D7J8_9ROSI</name>
<sequence>MWAKTGGVKVGDIGNGYCQVVFDSQLDHVRALYGGPWTIDDHYIVSEPWRLDFDPDYDSINHISAWVRLPRLPLAYFDEEILVDIGNRLGKVHKIDYNTANGFRGNYAWICVEIDLRKKMVSKYRLKRRFRRVEYQGLHVVCFLWAIWQP</sequence>
<feature type="domain" description="DUF4283" evidence="1">
    <location>
        <begin position="1"/>
        <end position="56"/>
    </location>
</feature>
<proteinExistence type="predicted"/>
<gene>
    <name evidence="2" type="ORF">LTRI10_LOCUS12023</name>
</gene>
<dbReference type="Pfam" id="PF14111">
    <property type="entry name" value="DUF4283"/>
    <property type="match status" value="1"/>
</dbReference>
<reference evidence="2 3" key="1">
    <citation type="submission" date="2024-04" db="EMBL/GenBank/DDBJ databases">
        <authorList>
            <person name="Fracassetti M."/>
        </authorList>
    </citation>
    <scope>NUCLEOTIDE SEQUENCE [LARGE SCALE GENOMIC DNA]</scope>
</reference>
<evidence type="ECO:0000259" key="1">
    <source>
        <dbReference type="Pfam" id="PF14111"/>
    </source>
</evidence>
<dbReference type="PANTHER" id="PTHR31286">
    <property type="entry name" value="GLYCINE-RICH CELL WALL STRUCTURAL PROTEIN 1.8-LIKE"/>
    <property type="match status" value="1"/>
</dbReference>